<dbReference type="CDD" id="cd06173">
    <property type="entry name" value="MFS_MefA_like"/>
    <property type="match status" value="1"/>
</dbReference>
<dbReference type="PROSITE" id="PS50850">
    <property type="entry name" value="MFS"/>
    <property type="match status" value="1"/>
</dbReference>
<dbReference type="SUPFAM" id="SSF103473">
    <property type="entry name" value="MFS general substrate transporter"/>
    <property type="match status" value="1"/>
</dbReference>
<dbReference type="InterPro" id="IPR036259">
    <property type="entry name" value="MFS_trans_sf"/>
</dbReference>
<organism evidence="9 10">
    <name type="scientific">Novosphingobium flavum</name>
    <dbReference type="NCBI Taxonomy" id="1778672"/>
    <lineage>
        <taxon>Bacteria</taxon>
        <taxon>Pseudomonadati</taxon>
        <taxon>Pseudomonadota</taxon>
        <taxon>Alphaproteobacteria</taxon>
        <taxon>Sphingomonadales</taxon>
        <taxon>Sphingomonadaceae</taxon>
        <taxon>Novosphingobium</taxon>
    </lineage>
</organism>
<gene>
    <name evidence="9" type="ORF">H7F51_03640</name>
</gene>
<evidence type="ECO:0000256" key="7">
    <source>
        <dbReference type="SAM" id="Phobius"/>
    </source>
</evidence>
<comment type="subcellular location">
    <subcellularLocation>
        <location evidence="1">Cell membrane</location>
        <topology evidence="1">Multi-pass membrane protein</topology>
    </subcellularLocation>
</comment>
<dbReference type="EMBL" id="JACLAW010000002">
    <property type="protein sequence ID" value="MBC2664610.1"/>
    <property type="molecule type" value="Genomic_DNA"/>
</dbReference>
<evidence type="ECO:0000256" key="5">
    <source>
        <dbReference type="ARBA" id="ARBA00022989"/>
    </source>
</evidence>
<evidence type="ECO:0000313" key="10">
    <source>
        <dbReference type="Proteomes" id="UP000566813"/>
    </source>
</evidence>
<evidence type="ECO:0000313" key="9">
    <source>
        <dbReference type="EMBL" id="MBC2664610.1"/>
    </source>
</evidence>
<evidence type="ECO:0000256" key="2">
    <source>
        <dbReference type="ARBA" id="ARBA00022448"/>
    </source>
</evidence>
<feature type="transmembrane region" description="Helical" evidence="7">
    <location>
        <begin position="340"/>
        <end position="360"/>
    </location>
</feature>
<name>A0A7X1FPL1_9SPHN</name>
<keyword evidence="10" id="KW-1185">Reference proteome</keyword>
<reference evidence="9 10" key="1">
    <citation type="submission" date="2020-08" db="EMBL/GenBank/DDBJ databases">
        <title>The genome sequence of type strain Novosphingobium flavum NBRC 111647.</title>
        <authorList>
            <person name="Liu Y."/>
        </authorList>
    </citation>
    <scope>NUCLEOTIDE SEQUENCE [LARGE SCALE GENOMIC DNA]</scope>
    <source>
        <strain evidence="9 10">NBRC 111647</strain>
    </source>
</reference>
<feature type="transmembrane region" description="Helical" evidence="7">
    <location>
        <begin position="78"/>
        <end position="96"/>
    </location>
</feature>
<dbReference type="Proteomes" id="UP000566813">
    <property type="component" value="Unassembled WGS sequence"/>
</dbReference>
<feature type="transmembrane region" description="Helical" evidence="7">
    <location>
        <begin position="159"/>
        <end position="185"/>
    </location>
</feature>
<comment type="caution">
    <text evidence="9">The sequence shown here is derived from an EMBL/GenBank/DDBJ whole genome shotgun (WGS) entry which is preliminary data.</text>
</comment>
<evidence type="ECO:0000256" key="3">
    <source>
        <dbReference type="ARBA" id="ARBA00022475"/>
    </source>
</evidence>
<evidence type="ECO:0000259" key="8">
    <source>
        <dbReference type="PROSITE" id="PS50850"/>
    </source>
</evidence>
<protein>
    <submittedName>
        <fullName evidence="9">MFS transporter</fullName>
    </submittedName>
</protein>
<evidence type="ECO:0000256" key="1">
    <source>
        <dbReference type="ARBA" id="ARBA00004651"/>
    </source>
</evidence>
<dbReference type="PANTHER" id="PTHR23513:SF11">
    <property type="entry name" value="STAPHYLOFERRIN A TRANSPORTER"/>
    <property type="match status" value="1"/>
</dbReference>
<dbReference type="PANTHER" id="PTHR23513">
    <property type="entry name" value="INTEGRAL MEMBRANE EFFLUX PROTEIN-RELATED"/>
    <property type="match status" value="1"/>
</dbReference>
<feature type="transmembrane region" description="Helical" evidence="7">
    <location>
        <begin position="366"/>
        <end position="389"/>
    </location>
</feature>
<evidence type="ECO:0000256" key="4">
    <source>
        <dbReference type="ARBA" id="ARBA00022692"/>
    </source>
</evidence>
<keyword evidence="2" id="KW-0813">Transport</keyword>
<accession>A0A7X1FPL1</accession>
<proteinExistence type="predicted"/>
<dbReference type="AlphaFoldDB" id="A0A7X1FPL1"/>
<evidence type="ECO:0000256" key="6">
    <source>
        <dbReference type="ARBA" id="ARBA00023136"/>
    </source>
</evidence>
<dbReference type="InterPro" id="IPR010290">
    <property type="entry name" value="TM_effector"/>
</dbReference>
<sequence length="403" mass="42319">MLAPFHYPAFRAIWTANLASQLGSSIQAVGAAWLMTELTPSHTLVATVQASSYAPILLVGLVAGAIADNYDRRRVMLVAQWAMLVISAVLAALTYADLIGPYSLLAATLLVGTFTAFNAPAWQASVRAQVGTRDLPQAISLNTIAVNLARSAGPALGGVLIAATSVATGFAINAISYVAMIWVLLRWRPEVPSPLRGPMLRSIGEGLSFCAKSAPVRRVLLRGLAMGFGVAAFQALVPSIVRDRLHGSETVFGVVLAAFGIGSIVIAVFISSLRRRMGAEKVMALGVALYAASYVGLALGQSVIVAIVCAFGIGLGWNTLMTTINVAMQLRSPEHILGRCLSTYQAVTFGSLAIGAWVWGKVADLMGLPASLLMAAGLLVAAQVVLWMFAPMPAPHEGRVTPR</sequence>
<feature type="transmembrane region" description="Helical" evidence="7">
    <location>
        <begin position="250"/>
        <end position="270"/>
    </location>
</feature>
<dbReference type="GO" id="GO:0005886">
    <property type="term" value="C:plasma membrane"/>
    <property type="evidence" value="ECO:0007669"/>
    <property type="project" value="UniProtKB-SubCell"/>
</dbReference>
<dbReference type="InterPro" id="IPR020846">
    <property type="entry name" value="MFS_dom"/>
</dbReference>
<feature type="transmembrane region" description="Helical" evidence="7">
    <location>
        <begin position="305"/>
        <end position="328"/>
    </location>
</feature>
<dbReference type="GO" id="GO:0022857">
    <property type="term" value="F:transmembrane transporter activity"/>
    <property type="evidence" value="ECO:0007669"/>
    <property type="project" value="InterPro"/>
</dbReference>
<feature type="transmembrane region" description="Helical" evidence="7">
    <location>
        <begin position="219"/>
        <end position="238"/>
    </location>
</feature>
<keyword evidence="4 7" id="KW-0812">Transmembrane</keyword>
<dbReference type="Gene3D" id="1.20.1250.20">
    <property type="entry name" value="MFS general substrate transporter like domains"/>
    <property type="match status" value="1"/>
</dbReference>
<feature type="domain" description="Major facilitator superfamily (MFS) profile" evidence="8">
    <location>
        <begin position="215"/>
        <end position="403"/>
    </location>
</feature>
<feature type="transmembrane region" description="Helical" evidence="7">
    <location>
        <begin position="46"/>
        <end position="66"/>
    </location>
</feature>
<dbReference type="Pfam" id="PF05977">
    <property type="entry name" value="MFS_3"/>
    <property type="match status" value="1"/>
</dbReference>
<feature type="transmembrane region" description="Helical" evidence="7">
    <location>
        <begin position="12"/>
        <end position="34"/>
    </location>
</feature>
<keyword evidence="5 7" id="KW-1133">Transmembrane helix</keyword>
<keyword evidence="3" id="KW-1003">Cell membrane</keyword>
<keyword evidence="6 7" id="KW-0472">Membrane</keyword>